<reference evidence="1" key="1">
    <citation type="journal article" date="2024" name="BMC Genomics">
        <title>Functional annotation of a divergent genome using sequence and structure-based similarity.</title>
        <authorList>
            <person name="Svedberg D."/>
            <person name="Winiger R.R."/>
            <person name="Berg A."/>
            <person name="Sharma H."/>
            <person name="Tellgren-Roth C."/>
            <person name="Debrunner-Vossbrinck B.A."/>
            <person name="Vossbrinck C.R."/>
            <person name="Barandun J."/>
        </authorList>
    </citation>
    <scope>NUCLEOTIDE SEQUENCE</scope>
    <source>
        <strain evidence="1">Illinois isolate</strain>
    </source>
</reference>
<dbReference type="Proteomes" id="UP001334084">
    <property type="component" value="Chromosome 3"/>
</dbReference>
<dbReference type="Pfam" id="PF17008">
    <property type="entry name" value="DUF5088"/>
    <property type="match status" value="1"/>
</dbReference>
<dbReference type="KEGG" id="vnx:VNE69_03335"/>
<sequence length="574" mass="67162">MTQSSVLKIYEIFRSRKIASTFFILTNRELHKVNQKMYVKILQGYVYKNDTIRIISEDEGSGIEFEVVEEEIDEEDMLYDYNDYIYTKYNLLPFLTDTLPYQNKIIDILPDSVTPKLTGRILYKTRINNTTASQYLFFILKINDELIKAIVWKENLKYSSLNVGDCVAITKFRVGKGYPAQGHIEFNEFSEMAFFNIKEISINEMYKLEDIGPETSLKIENEPEFYNISGFISYRSVLNRRHHHGYSEYYLLNVDNKQVMLFYNSDLDFYDIEAGNKIEINNLRRIQRKKSTIFVSTIFTQFKYENIAEYDEFCSSFLYETPIKRKNDEIDEDIKRKKRKDSVANMTNEDMTHSMDEGTVMLNLEIITPEPKNNDNKNLAQEIYKIKNETLSIPSNEHKICSKQSGNSCRENEGNVSNEKNFIDGAYGFLPDSIFQDDEKAIVIDNKNISATPFFVPKKIRLEDLEECANKLVINESDKFIVEVKILDVVDLRESNGYCVNYIDTNCIKKQFPLTVQVENDFSFYIFDNFFTGEKNDLHDKIYDCIGKECNVIIHLFKATIDHVIFSISDIQIK</sequence>
<dbReference type="GeneID" id="90540931"/>
<organism evidence="1 2">
    <name type="scientific">Vairimorpha necatrix</name>
    <dbReference type="NCBI Taxonomy" id="6039"/>
    <lineage>
        <taxon>Eukaryota</taxon>
        <taxon>Fungi</taxon>
        <taxon>Fungi incertae sedis</taxon>
        <taxon>Microsporidia</taxon>
        <taxon>Nosematidae</taxon>
        <taxon>Vairimorpha</taxon>
    </lineage>
</organism>
<evidence type="ECO:0000313" key="2">
    <source>
        <dbReference type="Proteomes" id="UP001334084"/>
    </source>
</evidence>
<gene>
    <name evidence="1" type="ORF">VNE69_03335</name>
</gene>
<dbReference type="EMBL" id="CP142728">
    <property type="protein sequence ID" value="WUR03125.1"/>
    <property type="molecule type" value="Genomic_DNA"/>
</dbReference>
<proteinExistence type="predicted"/>
<accession>A0AAX4JAZ2</accession>
<evidence type="ECO:0000313" key="1">
    <source>
        <dbReference type="EMBL" id="WUR03125.1"/>
    </source>
</evidence>
<dbReference type="InterPro" id="IPR031540">
    <property type="entry name" value="DUF5088"/>
</dbReference>
<keyword evidence="2" id="KW-1185">Reference proteome</keyword>
<protein>
    <submittedName>
        <fullName evidence="1">Uncharacterized protein</fullName>
    </submittedName>
</protein>
<name>A0AAX4JAZ2_9MICR</name>
<dbReference type="AlphaFoldDB" id="A0AAX4JAZ2"/>
<dbReference type="RefSeq" id="XP_065329270.1">
    <property type="nucleotide sequence ID" value="XM_065473198.1"/>
</dbReference>